<sequence>MRGGICRSCASKYWDVFYVVTDDVEDHLKFGVTSRDGRRRLKQHADDGFTTVVRLLTHFPDAYQLECDVKATLRLAGEKPVRGREYFRVRVLSTVLDIVDHYPTKAIIPAQPPTALREAIPRQRPAALRKASTGQPGRIGRKRLLTPVEATEAQQMYDASLPVREIAEHFGIGRSTLYGYLDRSRFRVGLGIAAPGPERTNGRVNEVAATSSRPS</sequence>
<dbReference type="SUPFAM" id="SSF46689">
    <property type="entry name" value="Homeodomain-like"/>
    <property type="match status" value="1"/>
</dbReference>
<protein>
    <recommendedName>
        <fullName evidence="1">Resolvase HTH domain-containing protein</fullName>
    </recommendedName>
</protein>
<keyword evidence="3" id="KW-1185">Reference proteome</keyword>
<accession>A0ABQ3CBA2</accession>
<feature type="domain" description="Resolvase HTH" evidence="1">
    <location>
        <begin position="140"/>
        <end position="181"/>
    </location>
</feature>
<dbReference type="InterPro" id="IPR009057">
    <property type="entry name" value="Homeodomain-like_sf"/>
</dbReference>
<gene>
    <name evidence="2" type="ORF">GCM10010328_66520</name>
</gene>
<evidence type="ECO:0000313" key="2">
    <source>
        <dbReference type="EMBL" id="GGZ82796.1"/>
    </source>
</evidence>
<dbReference type="Proteomes" id="UP000624183">
    <property type="component" value="Unassembled WGS sequence"/>
</dbReference>
<proteinExistence type="predicted"/>
<dbReference type="EMBL" id="BMUW01000028">
    <property type="protein sequence ID" value="GGZ82796.1"/>
    <property type="molecule type" value="Genomic_DNA"/>
</dbReference>
<dbReference type="Gene3D" id="1.10.10.60">
    <property type="entry name" value="Homeodomain-like"/>
    <property type="match status" value="1"/>
</dbReference>
<comment type="caution">
    <text evidence="2">The sequence shown here is derived from an EMBL/GenBank/DDBJ whole genome shotgun (WGS) entry which is preliminary data.</text>
</comment>
<reference evidence="3" key="1">
    <citation type="journal article" date="2019" name="Int. J. Syst. Evol. Microbiol.">
        <title>The Global Catalogue of Microorganisms (GCM) 10K type strain sequencing project: providing services to taxonomists for standard genome sequencing and annotation.</title>
        <authorList>
            <consortium name="The Broad Institute Genomics Platform"/>
            <consortium name="The Broad Institute Genome Sequencing Center for Infectious Disease"/>
            <person name="Wu L."/>
            <person name="Ma J."/>
        </authorList>
    </citation>
    <scope>NUCLEOTIDE SEQUENCE [LARGE SCALE GENOMIC DNA]</scope>
    <source>
        <strain evidence="3">JCM 4602</strain>
    </source>
</reference>
<evidence type="ECO:0000259" key="1">
    <source>
        <dbReference type="Pfam" id="PF02796"/>
    </source>
</evidence>
<organism evidence="2 3">
    <name type="scientific">Streptomyces rubiginosohelvolus</name>
    <dbReference type="NCBI Taxonomy" id="67362"/>
    <lineage>
        <taxon>Bacteria</taxon>
        <taxon>Bacillati</taxon>
        <taxon>Actinomycetota</taxon>
        <taxon>Actinomycetes</taxon>
        <taxon>Kitasatosporales</taxon>
        <taxon>Streptomycetaceae</taxon>
        <taxon>Streptomyces</taxon>
    </lineage>
</organism>
<name>A0ABQ3CBA2_9ACTN</name>
<dbReference type="InterPro" id="IPR006120">
    <property type="entry name" value="Resolvase_HTH_dom"/>
</dbReference>
<dbReference type="Pfam" id="PF02796">
    <property type="entry name" value="HTH_7"/>
    <property type="match status" value="1"/>
</dbReference>
<evidence type="ECO:0000313" key="3">
    <source>
        <dbReference type="Proteomes" id="UP000624183"/>
    </source>
</evidence>
<dbReference type="CDD" id="cd00569">
    <property type="entry name" value="HTH_Hin_like"/>
    <property type="match status" value="1"/>
</dbReference>